<feature type="domain" description="Disease resistance R13L4/SHOC-2-like LRR" evidence="11">
    <location>
        <begin position="580"/>
        <end position="902"/>
    </location>
</feature>
<evidence type="ECO:0000256" key="7">
    <source>
        <dbReference type="SAM" id="Coils"/>
    </source>
</evidence>
<dbReference type="InterPro" id="IPR032675">
    <property type="entry name" value="LRR_dom_sf"/>
</dbReference>
<gene>
    <name evidence="12" type="ORF">HU200_043631</name>
</gene>
<organism evidence="12 13">
    <name type="scientific">Digitaria exilis</name>
    <dbReference type="NCBI Taxonomy" id="1010633"/>
    <lineage>
        <taxon>Eukaryota</taxon>
        <taxon>Viridiplantae</taxon>
        <taxon>Streptophyta</taxon>
        <taxon>Embryophyta</taxon>
        <taxon>Tracheophyta</taxon>
        <taxon>Spermatophyta</taxon>
        <taxon>Magnoliopsida</taxon>
        <taxon>Liliopsida</taxon>
        <taxon>Poales</taxon>
        <taxon>Poaceae</taxon>
        <taxon>PACMAD clade</taxon>
        <taxon>Panicoideae</taxon>
        <taxon>Panicodae</taxon>
        <taxon>Paniceae</taxon>
        <taxon>Anthephorinae</taxon>
        <taxon>Digitaria</taxon>
    </lineage>
</organism>
<dbReference type="EMBL" id="JACEFO010002065">
    <property type="protein sequence ID" value="KAF8686246.1"/>
    <property type="molecule type" value="Genomic_DNA"/>
</dbReference>
<dbReference type="InterPro" id="IPR042197">
    <property type="entry name" value="Apaf_helical"/>
</dbReference>
<proteinExistence type="inferred from homology"/>
<dbReference type="SUPFAM" id="SSF52540">
    <property type="entry name" value="P-loop containing nucleoside triphosphate hydrolases"/>
    <property type="match status" value="1"/>
</dbReference>
<dbReference type="GO" id="GO:0002758">
    <property type="term" value="P:innate immune response-activating signaling pathway"/>
    <property type="evidence" value="ECO:0007669"/>
    <property type="project" value="UniProtKB-ARBA"/>
</dbReference>
<dbReference type="PANTHER" id="PTHR23155:SF906">
    <property type="entry name" value="OS08G0205100 PROTEIN"/>
    <property type="match status" value="1"/>
</dbReference>
<dbReference type="InterPro" id="IPR036388">
    <property type="entry name" value="WH-like_DNA-bd_sf"/>
</dbReference>
<dbReference type="Proteomes" id="UP000636709">
    <property type="component" value="Unassembled WGS sequence"/>
</dbReference>
<comment type="similarity">
    <text evidence="1">Belongs to the disease resistance NB-LRR family.</text>
</comment>
<dbReference type="Pfam" id="PF18052">
    <property type="entry name" value="Rx_N"/>
    <property type="match status" value="1"/>
</dbReference>
<dbReference type="OrthoDB" id="607034at2759"/>
<comment type="caution">
    <text evidence="12">The sequence shown here is derived from an EMBL/GenBank/DDBJ whole genome shotgun (WGS) entry which is preliminary data.</text>
</comment>
<evidence type="ECO:0000313" key="13">
    <source>
        <dbReference type="Proteomes" id="UP000636709"/>
    </source>
</evidence>
<dbReference type="InterPro" id="IPR055414">
    <property type="entry name" value="LRR_R13L4/SHOC2-like"/>
</dbReference>
<dbReference type="Pfam" id="PF00931">
    <property type="entry name" value="NB-ARC"/>
    <property type="match status" value="1"/>
</dbReference>
<dbReference type="GO" id="GO:0042742">
    <property type="term" value="P:defense response to bacterium"/>
    <property type="evidence" value="ECO:0007669"/>
    <property type="project" value="UniProtKB-ARBA"/>
</dbReference>
<dbReference type="InterPro" id="IPR038005">
    <property type="entry name" value="RX-like_CC"/>
</dbReference>
<feature type="domain" description="Disease resistance protein winged helix" evidence="10">
    <location>
        <begin position="455"/>
        <end position="524"/>
    </location>
</feature>
<dbReference type="FunFam" id="1.10.10.10:FF:000322">
    <property type="entry name" value="Probable disease resistance protein At1g63360"/>
    <property type="match status" value="1"/>
</dbReference>
<dbReference type="PRINTS" id="PR00364">
    <property type="entry name" value="DISEASERSIST"/>
</dbReference>
<evidence type="ECO:0000256" key="6">
    <source>
        <dbReference type="ARBA" id="ARBA00023054"/>
    </source>
</evidence>
<evidence type="ECO:0000256" key="4">
    <source>
        <dbReference type="ARBA" id="ARBA00022741"/>
    </source>
</evidence>
<dbReference type="GO" id="GO:0043531">
    <property type="term" value="F:ADP binding"/>
    <property type="evidence" value="ECO:0007669"/>
    <property type="project" value="InterPro"/>
</dbReference>
<feature type="domain" description="Disease resistance N-terminal" evidence="9">
    <location>
        <begin position="16"/>
        <end position="103"/>
    </location>
</feature>
<evidence type="ECO:0000259" key="11">
    <source>
        <dbReference type="Pfam" id="PF23598"/>
    </source>
</evidence>
<protein>
    <submittedName>
        <fullName evidence="12">Uncharacterized protein</fullName>
    </submittedName>
</protein>
<evidence type="ECO:0000259" key="10">
    <source>
        <dbReference type="Pfam" id="PF23559"/>
    </source>
</evidence>
<evidence type="ECO:0000313" key="12">
    <source>
        <dbReference type="EMBL" id="KAF8686246.1"/>
    </source>
</evidence>
<keyword evidence="3" id="KW-0677">Repeat</keyword>
<dbReference type="PANTHER" id="PTHR23155">
    <property type="entry name" value="DISEASE RESISTANCE PROTEIN RP"/>
    <property type="match status" value="1"/>
</dbReference>
<evidence type="ECO:0000256" key="2">
    <source>
        <dbReference type="ARBA" id="ARBA00022614"/>
    </source>
</evidence>
<reference evidence="12" key="1">
    <citation type="submission" date="2020-07" db="EMBL/GenBank/DDBJ databases">
        <title>Genome sequence and genetic diversity analysis of an under-domesticated orphan crop, white fonio (Digitaria exilis).</title>
        <authorList>
            <person name="Bennetzen J.L."/>
            <person name="Chen S."/>
            <person name="Ma X."/>
            <person name="Wang X."/>
            <person name="Yssel A.E.J."/>
            <person name="Chaluvadi S.R."/>
            <person name="Johnson M."/>
            <person name="Gangashetty P."/>
            <person name="Hamidou F."/>
            <person name="Sanogo M.D."/>
            <person name="Zwaenepoel A."/>
            <person name="Wallace J."/>
            <person name="Van De Peer Y."/>
            <person name="Van Deynze A."/>
        </authorList>
    </citation>
    <scope>NUCLEOTIDE SEQUENCE</scope>
    <source>
        <tissue evidence="12">Leaves</tissue>
    </source>
</reference>
<dbReference type="InterPro" id="IPR002182">
    <property type="entry name" value="NB-ARC"/>
</dbReference>
<evidence type="ECO:0000256" key="1">
    <source>
        <dbReference type="ARBA" id="ARBA00008894"/>
    </source>
</evidence>
<dbReference type="SUPFAM" id="SSF52058">
    <property type="entry name" value="L domain-like"/>
    <property type="match status" value="1"/>
</dbReference>
<dbReference type="CDD" id="cd14798">
    <property type="entry name" value="RX-CC_like"/>
    <property type="match status" value="1"/>
</dbReference>
<evidence type="ECO:0000256" key="5">
    <source>
        <dbReference type="ARBA" id="ARBA00022821"/>
    </source>
</evidence>
<dbReference type="Gene3D" id="3.40.50.300">
    <property type="entry name" value="P-loop containing nucleotide triphosphate hydrolases"/>
    <property type="match status" value="1"/>
</dbReference>
<keyword evidence="5" id="KW-0611">Plant defense</keyword>
<dbReference type="GO" id="GO:0009626">
    <property type="term" value="P:plant-type hypersensitive response"/>
    <property type="evidence" value="ECO:0007669"/>
    <property type="project" value="UniProtKB-ARBA"/>
</dbReference>
<dbReference type="InterPro" id="IPR058922">
    <property type="entry name" value="WHD_DRP"/>
</dbReference>
<dbReference type="InterPro" id="IPR027417">
    <property type="entry name" value="P-loop_NTPase"/>
</dbReference>
<evidence type="ECO:0000256" key="3">
    <source>
        <dbReference type="ARBA" id="ARBA00022737"/>
    </source>
</evidence>
<dbReference type="Gene3D" id="1.10.10.10">
    <property type="entry name" value="Winged helix-like DNA-binding domain superfamily/Winged helix DNA-binding domain"/>
    <property type="match status" value="1"/>
</dbReference>
<feature type="domain" description="NB-ARC" evidence="8">
    <location>
        <begin position="208"/>
        <end position="364"/>
    </location>
</feature>
<dbReference type="Pfam" id="PF23598">
    <property type="entry name" value="LRR_14"/>
    <property type="match status" value="1"/>
</dbReference>
<name>A0A835B441_9POAL</name>
<keyword evidence="2" id="KW-0433">Leucine-rich repeat</keyword>
<evidence type="ECO:0000259" key="8">
    <source>
        <dbReference type="Pfam" id="PF00931"/>
    </source>
</evidence>
<dbReference type="Gene3D" id="3.80.10.10">
    <property type="entry name" value="Ribonuclease Inhibitor"/>
    <property type="match status" value="1"/>
</dbReference>
<keyword evidence="13" id="KW-1185">Reference proteome</keyword>
<accession>A0A835B441</accession>
<dbReference type="InterPro" id="IPR041118">
    <property type="entry name" value="Rx_N"/>
</dbReference>
<sequence>MHPTVEHAMVSVATGVLSPLLGKLAALVEKEYAQLKGVRKEVISLREELRTMNALLEKVAAEDDHDVLVKEWRNQVRDLSYDVEDCVDDFLRRVDEQHGDTAARPGDDVGFFHKSFSKLRTLGARHGIADKIRQLKARVDDVSKRHGRYIYGGATSAAGVPDATAAVAIDPRLPALSKTAGNLLVGIDGPREDIIKLLLMTDDGEIGKKKKLKVVSIVGFGGLGKTTLACEVRQELRGQFDCQVIVSVSQSPDIIKILTKILSEVKGPQHHMRDISDLQDLIEEIKTCLLHRRYFIIIDDIWDPFVWEVIQCAFPDNNLGSRVITTTRDQSVAATCCNYRHENVYKMKPLDEEASRRLFFHRIFGSEDACPDELKEVSSQILRKCGGMPLAIIIISSLLASQADKLKEDWEYVHKSMGSNVGTDRRLEVMRHILNLSYKNLPPHLKACFLYLGAYPEDSVIWRDDLVRQWVAEGFVGGTHLEANDVAANYFNQLVNRSMIQPVVTGYDGEIVSCRVHDMMVDLIIRPKCEEENFLTAIEYSNEVKIKGSIHNVRRLFQYSDSTSFFDATPLRKLAIDLSKLRSVSTCGSCTYIPPLSEFKFIRVLILRFVRTQKKAPTVDLTAICKLFQLRYLKISSSLRLRLPTQIRGLLHLETLEIISAVEQEVPSDVFQLPRLSFLSILPHMASLPAGVGAARCLRSLASFALQEETLDLIAGLRHLSKLKELHIHLPVDERFEETAEARVDGLCSSLPKHGGCKLYINAWSPKAWFDGVPAWVSCLQRLYSLEFGVEEVSRDGVAILAGLPALVRLDLWIRGTPKESIVVAGVGFPALKHLIVTCRALCLTFEPGAMPRLQNLKLEFDADGEQGGCRNALAGVEHLPGLREIHARIGVLRGATGIAVGAVMSVLDGRSAAGAGVSVLEDAIGLHPNKPRVDIAFTEGSYGGS</sequence>
<dbReference type="AlphaFoldDB" id="A0A835B441"/>
<dbReference type="Pfam" id="PF23559">
    <property type="entry name" value="WHD_DRP"/>
    <property type="match status" value="1"/>
</dbReference>
<evidence type="ECO:0000259" key="9">
    <source>
        <dbReference type="Pfam" id="PF18052"/>
    </source>
</evidence>
<dbReference type="InterPro" id="IPR044974">
    <property type="entry name" value="Disease_R_plants"/>
</dbReference>
<feature type="coiled-coil region" evidence="7">
    <location>
        <begin position="28"/>
        <end position="62"/>
    </location>
</feature>
<dbReference type="Gene3D" id="1.10.8.430">
    <property type="entry name" value="Helical domain of apoptotic protease-activating factors"/>
    <property type="match status" value="1"/>
</dbReference>
<keyword evidence="4" id="KW-0547">Nucleotide-binding</keyword>
<keyword evidence="6 7" id="KW-0175">Coiled coil</keyword>
<dbReference type="Gene3D" id="1.20.5.4130">
    <property type="match status" value="1"/>
</dbReference>